<feature type="region of interest" description="Disordered" evidence="1">
    <location>
        <begin position="1"/>
        <end position="22"/>
    </location>
</feature>
<evidence type="ECO:0000256" key="1">
    <source>
        <dbReference type="SAM" id="MobiDB-lite"/>
    </source>
</evidence>
<reference evidence="2 3" key="1">
    <citation type="submission" date="2024-07" db="EMBL/GenBank/DDBJ databases">
        <title>Genomic Encyclopedia of Type Strains, Phase V (KMG-V): Genome sequencing to study the core and pangenomes of soil and plant-associated prokaryotes.</title>
        <authorList>
            <person name="Whitman W."/>
        </authorList>
    </citation>
    <scope>NUCLEOTIDE SEQUENCE [LARGE SCALE GENOMIC DNA]</scope>
    <source>
        <strain evidence="2 3">USDA 415</strain>
    </source>
</reference>
<evidence type="ECO:0000313" key="3">
    <source>
        <dbReference type="Proteomes" id="UP001565471"/>
    </source>
</evidence>
<dbReference type="RefSeq" id="WP_259265692.1">
    <property type="nucleotide sequence ID" value="NZ_CP126026.1"/>
</dbReference>
<proteinExistence type="predicted"/>
<comment type="caution">
    <text evidence="2">The sequence shown here is derived from an EMBL/GenBank/DDBJ whole genome shotgun (WGS) entry which is preliminary data.</text>
</comment>
<accession>A0ABV4F2A9</accession>
<sequence>MLAVLPEARVESHGSKPMKFPEGFRPPSQATIDRVNNPDTFVVVWWNGIPADNSGKREVLYLTDRFNAMGTANTWDVWRSNAKQYATEREAELARVEIIIPHIRDQARVYPNCEAHVRTGGLPGKELT</sequence>
<gene>
    <name evidence="2" type="ORF">ABIF29_004378</name>
</gene>
<evidence type="ECO:0000313" key="2">
    <source>
        <dbReference type="EMBL" id="MEY9317579.1"/>
    </source>
</evidence>
<protein>
    <submittedName>
        <fullName evidence="2">Uncharacterized protein</fullName>
    </submittedName>
</protein>
<keyword evidence="3" id="KW-1185">Reference proteome</keyword>
<name>A0ABV4F2A9_BRAEL</name>
<dbReference type="Proteomes" id="UP001565471">
    <property type="component" value="Unassembled WGS sequence"/>
</dbReference>
<dbReference type="EMBL" id="JBGBZA010000002">
    <property type="protein sequence ID" value="MEY9317579.1"/>
    <property type="molecule type" value="Genomic_DNA"/>
</dbReference>
<organism evidence="2 3">
    <name type="scientific">Bradyrhizobium elkanii</name>
    <dbReference type="NCBI Taxonomy" id="29448"/>
    <lineage>
        <taxon>Bacteria</taxon>
        <taxon>Pseudomonadati</taxon>
        <taxon>Pseudomonadota</taxon>
        <taxon>Alphaproteobacteria</taxon>
        <taxon>Hyphomicrobiales</taxon>
        <taxon>Nitrobacteraceae</taxon>
        <taxon>Bradyrhizobium</taxon>
    </lineage>
</organism>